<name>A0A812QPD5_9DINO</name>
<evidence type="ECO:0000313" key="8">
    <source>
        <dbReference type="EMBL" id="CAE7397272.1"/>
    </source>
</evidence>
<proteinExistence type="predicted"/>
<feature type="region of interest" description="Disordered" evidence="5">
    <location>
        <begin position="515"/>
        <end position="569"/>
    </location>
</feature>
<feature type="transmembrane region" description="Helical" evidence="6">
    <location>
        <begin position="756"/>
        <end position="779"/>
    </location>
</feature>
<dbReference type="Pfam" id="PF00520">
    <property type="entry name" value="Ion_trans"/>
    <property type="match status" value="1"/>
</dbReference>
<dbReference type="PANTHER" id="PTHR12121">
    <property type="entry name" value="CARBON CATABOLITE REPRESSOR PROTEIN 4"/>
    <property type="match status" value="1"/>
</dbReference>
<dbReference type="SUPFAM" id="SSF56219">
    <property type="entry name" value="DNase I-like"/>
    <property type="match status" value="1"/>
</dbReference>
<feature type="transmembrane region" description="Helical" evidence="6">
    <location>
        <begin position="686"/>
        <end position="712"/>
    </location>
</feature>
<feature type="region of interest" description="Disordered" evidence="5">
    <location>
        <begin position="238"/>
        <end position="257"/>
    </location>
</feature>
<dbReference type="GO" id="GO:0000175">
    <property type="term" value="F:3'-5'-RNA exonuclease activity"/>
    <property type="evidence" value="ECO:0007669"/>
    <property type="project" value="TreeGrafter"/>
</dbReference>
<evidence type="ECO:0000313" key="9">
    <source>
        <dbReference type="Proteomes" id="UP000604046"/>
    </source>
</evidence>
<keyword evidence="4 6" id="KW-0472">Membrane</keyword>
<dbReference type="OrthoDB" id="426360at2759"/>
<dbReference type="AlphaFoldDB" id="A0A812QPD5"/>
<feature type="transmembrane region" description="Helical" evidence="6">
    <location>
        <begin position="828"/>
        <end position="845"/>
    </location>
</feature>
<dbReference type="Proteomes" id="UP000604046">
    <property type="component" value="Unassembled WGS sequence"/>
</dbReference>
<feature type="compositionally biased region" description="Polar residues" evidence="5">
    <location>
        <begin position="491"/>
        <end position="502"/>
    </location>
</feature>
<reference evidence="8" key="1">
    <citation type="submission" date="2021-02" db="EMBL/GenBank/DDBJ databases">
        <authorList>
            <person name="Dougan E. K."/>
            <person name="Rhodes N."/>
            <person name="Thang M."/>
            <person name="Chan C."/>
        </authorList>
    </citation>
    <scope>NUCLEOTIDE SEQUENCE</scope>
</reference>
<dbReference type="Gene3D" id="1.20.120.350">
    <property type="entry name" value="Voltage-gated potassium channels. Chain C"/>
    <property type="match status" value="1"/>
</dbReference>
<keyword evidence="3 6" id="KW-1133">Transmembrane helix</keyword>
<keyword evidence="9" id="KW-1185">Reference proteome</keyword>
<dbReference type="Pfam" id="PF03372">
    <property type="entry name" value="Exo_endo_phos"/>
    <property type="match status" value="1"/>
</dbReference>
<evidence type="ECO:0000259" key="7">
    <source>
        <dbReference type="PROSITE" id="PS50222"/>
    </source>
</evidence>
<dbReference type="PROSITE" id="PS50222">
    <property type="entry name" value="EF_HAND_2"/>
    <property type="match status" value="1"/>
</dbReference>
<keyword evidence="2 6" id="KW-0812">Transmembrane</keyword>
<dbReference type="InterPro" id="IPR027359">
    <property type="entry name" value="Volt_channel_dom_sf"/>
</dbReference>
<dbReference type="InterPro" id="IPR005135">
    <property type="entry name" value="Endo/exonuclease/phosphatase"/>
</dbReference>
<dbReference type="SUPFAM" id="SSF81324">
    <property type="entry name" value="Voltage-gated potassium channels"/>
    <property type="match status" value="1"/>
</dbReference>
<dbReference type="InterPro" id="IPR050410">
    <property type="entry name" value="CCR4/nocturin_mRNA_transcr"/>
</dbReference>
<evidence type="ECO:0000256" key="5">
    <source>
        <dbReference type="SAM" id="MobiDB-lite"/>
    </source>
</evidence>
<dbReference type="InterPro" id="IPR036691">
    <property type="entry name" value="Endo/exonu/phosph_ase_sf"/>
</dbReference>
<accession>A0A812QPD5</accession>
<dbReference type="EMBL" id="CAJNDS010002258">
    <property type="protein sequence ID" value="CAE7397272.1"/>
    <property type="molecule type" value="Genomic_DNA"/>
</dbReference>
<evidence type="ECO:0000256" key="2">
    <source>
        <dbReference type="ARBA" id="ARBA00022692"/>
    </source>
</evidence>
<dbReference type="GO" id="GO:0016020">
    <property type="term" value="C:membrane"/>
    <property type="evidence" value="ECO:0007669"/>
    <property type="project" value="UniProtKB-SubCell"/>
</dbReference>
<comment type="subcellular location">
    <subcellularLocation>
        <location evidence="1">Membrane</location>
        <topology evidence="1">Multi-pass membrane protein</topology>
    </subcellularLocation>
</comment>
<gene>
    <name evidence="8" type="primary">NaCP60E</name>
    <name evidence="8" type="ORF">SNAT2548_LOCUS21632</name>
</gene>
<organism evidence="8 9">
    <name type="scientific">Symbiodinium natans</name>
    <dbReference type="NCBI Taxonomy" id="878477"/>
    <lineage>
        <taxon>Eukaryota</taxon>
        <taxon>Sar</taxon>
        <taxon>Alveolata</taxon>
        <taxon>Dinophyceae</taxon>
        <taxon>Suessiales</taxon>
        <taxon>Symbiodiniaceae</taxon>
        <taxon>Symbiodinium</taxon>
    </lineage>
</organism>
<evidence type="ECO:0000256" key="4">
    <source>
        <dbReference type="ARBA" id="ARBA00023136"/>
    </source>
</evidence>
<dbReference type="Gene3D" id="1.10.287.70">
    <property type="match status" value="1"/>
</dbReference>
<evidence type="ECO:0000256" key="3">
    <source>
        <dbReference type="ARBA" id="ARBA00022989"/>
    </source>
</evidence>
<feature type="compositionally biased region" description="Basic and acidic residues" evidence="5">
    <location>
        <begin position="239"/>
        <end position="252"/>
    </location>
</feature>
<dbReference type="InterPro" id="IPR002048">
    <property type="entry name" value="EF_hand_dom"/>
</dbReference>
<dbReference type="InterPro" id="IPR005821">
    <property type="entry name" value="Ion_trans_dom"/>
</dbReference>
<evidence type="ECO:0000256" key="1">
    <source>
        <dbReference type="ARBA" id="ARBA00004141"/>
    </source>
</evidence>
<dbReference type="Gene3D" id="3.60.10.10">
    <property type="entry name" value="Endonuclease/exonuclease/phosphatase"/>
    <property type="match status" value="1"/>
</dbReference>
<feature type="region of interest" description="Disordered" evidence="5">
    <location>
        <begin position="481"/>
        <end position="502"/>
    </location>
</feature>
<sequence>MLSFDELVACGVPTFDEPVLLKWTPGPAGRDQQLNRVADVQQGTDPAKKGFTCMSYNVLLPNSKDGWWIYKYYRNSRGTHTSWAERQVLLAKQIARIQPDVLCLQEVSELSFDEDFRFLGEAGYTVLLHEKKGRMRPATCWKGNWKQVAAQHKDRSLVVGLRCEDNEELVFVVNVHLSAGPSADRRLRQVSEALDTVEKEAKKMSLTPDKVAVVFCGDFNSQGSTAVRELLVNGVVSPDFRESGDPTEKGQEGKQVTSKIRKHNLPNFQDAADLAYSGRAPATILAQNIDHKMVQPDGSLTQAMSRALDAAFDACRSPGAELMSEADTERFLKRINRELGRGSEYRFVEAAFEKRGQRNLSREDFHSLYAAELAEGKFWGVEHDLRELLGTGMAKPEDGPCELRFDYIYFTPKLLELQGVEEVLSQAELQEVYGPPWETLPNCWHPSDHLPVIERNVSSDNLPPNTFANYPPDDLAAEVLPEGSKLPPRPTSTAKQMPSENSWAVRADSSRLLGVMPDHGSGYTGDPPEALVPGTVQEGANEGKVQQGRPTEHGRRHSVRKTQKDQEDDRELRDIRMRNGFIGAGPHDKETRLDEDLYDVTNFYKTSGCAQAVARSEKFERLTLLIISLNAVYIGVDADNNTADTMLDAAVPYQVCDNLFCAYFTIELVIRFAAFEMKRNCLRDRWFVFDTLLVLLMIAETWVLTIVIAAMGANTSMPTAPLRLLRLLRLSRLVRLLRSAPELLTLINGMRVASRAVSSALLLIVLLNYVFAIVLLMFLQQVEDDATEESFKTLGLCMWTLALDGTFMDGTKDIFESLRTLDSRTDHPWILGWGMITIFTFYVLLTNVTVMNMLIGILCEVVSEVKREDEEGVAIDFMKAHLRSMLTEIDKDGNENISKLELAAVVEDEKAQKVLSELQVKPEDVIDLTEYLFEQDQDAGREQEVTREELLEVILKIRGGREISNQDIIDVRCDACLKVLRRVMPGSA</sequence>
<feature type="domain" description="EF-hand" evidence="7">
    <location>
        <begin position="877"/>
        <end position="912"/>
    </location>
</feature>
<protein>
    <submittedName>
        <fullName evidence="8">NaCP60E protein</fullName>
    </submittedName>
</protein>
<dbReference type="GO" id="GO:0005509">
    <property type="term" value="F:calcium ion binding"/>
    <property type="evidence" value="ECO:0007669"/>
    <property type="project" value="InterPro"/>
</dbReference>
<comment type="caution">
    <text evidence="8">The sequence shown here is derived from an EMBL/GenBank/DDBJ whole genome shotgun (WGS) entry which is preliminary data.</text>
</comment>
<dbReference type="GO" id="GO:0005216">
    <property type="term" value="F:monoatomic ion channel activity"/>
    <property type="evidence" value="ECO:0007669"/>
    <property type="project" value="InterPro"/>
</dbReference>
<dbReference type="PANTHER" id="PTHR12121:SF36">
    <property type="entry name" value="ENDONUCLEASE_EXONUCLEASE_PHOSPHATASE DOMAIN-CONTAINING PROTEIN"/>
    <property type="match status" value="1"/>
</dbReference>
<evidence type="ECO:0000256" key="6">
    <source>
        <dbReference type="SAM" id="Phobius"/>
    </source>
</evidence>